<evidence type="ECO:0000313" key="3">
    <source>
        <dbReference type="Proteomes" id="UP000041254"/>
    </source>
</evidence>
<dbReference type="AlphaFoldDB" id="A0A0G4GDZ7"/>
<name>A0A0G4GDZ7_VITBC</name>
<sequence length="107" mass="11170">MQSVASLDQSLFEALSALPSPAAVAPDVAGATRQSLREQIAQLQRALAREGSEANRQVGSALSLVRHGAAAPVQRAGGPTCWRAAAGRRQHRHRGHPVSASVVGMRS</sequence>
<proteinExistence type="predicted"/>
<dbReference type="InParanoid" id="A0A0G4GDZ7"/>
<organism evidence="2 3">
    <name type="scientific">Vitrella brassicaformis (strain CCMP3155)</name>
    <dbReference type="NCBI Taxonomy" id="1169540"/>
    <lineage>
        <taxon>Eukaryota</taxon>
        <taxon>Sar</taxon>
        <taxon>Alveolata</taxon>
        <taxon>Colpodellida</taxon>
        <taxon>Vitrellaceae</taxon>
        <taxon>Vitrella</taxon>
    </lineage>
</organism>
<dbReference type="Proteomes" id="UP000041254">
    <property type="component" value="Unassembled WGS sequence"/>
</dbReference>
<accession>A0A0G4GDZ7</accession>
<keyword evidence="3" id="KW-1185">Reference proteome</keyword>
<dbReference type="EMBL" id="CDMY01000632">
    <property type="protein sequence ID" value="CEM27208.1"/>
    <property type="molecule type" value="Genomic_DNA"/>
</dbReference>
<gene>
    <name evidence="2" type="ORF">Vbra_9895</name>
</gene>
<reference evidence="2 3" key="1">
    <citation type="submission" date="2014-11" db="EMBL/GenBank/DDBJ databases">
        <authorList>
            <person name="Zhu J."/>
            <person name="Qi W."/>
            <person name="Song R."/>
        </authorList>
    </citation>
    <scope>NUCLEOTIDE SEQUENCE [LARGE SCALE GENOMIC DNA]</scope>
</reference>
<evidence type="ECO:0000313" key="2">
    <source>
        <dbReference type="EMBL" id="CEM27208.1"/>
    </source>
</evidence>
<evidence type="ECO:0000256" key="1">
    <source>
        <dbReference type="SAM" id="MobiDB-lite"/>
    </source>
</evidence>
<dbReference type="VEuPathDB" id="CryptoDB:Vbra_9895"/>
<feature type="region of interest" description="Disordered" evidence="1">
    <location>
        <begin position="86"/>
        <end position="107"/>
    </location>
</feature>
<protein>
    <submittedName>
        <fullName evidence="2">Uncharacterized protein</fullName>
    </submittedName>
</protein>
<feature type="compositionally biased region" description="Basic residues" evidence="1">
    <location>
        <begin position="86"/>
        <end position="96"/>
    </location>
</feature>